<evidence type="ECO:0000256" key="3">
    <source>
        <dbReference type="ARBA" id="ARBA00022741"/>
    </source>
</evidence>
<reference evidence="10" key="1">
    <citation type="journal article" date="2019" name="Int. J. Syst. Evol. Microbiol.">
        <title>The Global Catalogue of Microorganisms (GCM) 10K type strain sequencing project: providing services to taxonomists for standard genome sequencing and annotation.</title>
        <authorList>
            <consortium name="The Broad Institute Genomics Platform"/>
            <consortium name="The Broad Institute Genome Sequencing Center for Infectious Disease"/>
            <person name="Wu L."/>
            <person name="Ma J."/>
        </authorList>
    </citation>
    <scope>NUCLEOTIDE SEQUENCE [LARGE SCALE GENOMIC DNA]</scope>
    <source>
        <strain evidence="10">JCM 13249</strain>
    </source>
</reference>
<feature type="transmembrane region" description="Helical" evidence="7">
    <location>
        <begin position="143"/>
        <end position="176"/>
    </location>
</feature>
<evidence type="ECO:0000256" key="6">
    <source>
        <dbReference type="ARBA" id="ARBA00023136"/>
    </source>
</evidence>
<dbReference type="Gene3D" id="3.40.50.300">
    <property type="entry name" value="P-loop containing nucleotide triphosphate hydrolases"/>
    <property type="match status" value="1"/>
</dbReference>
<evidence type="ECO:0000256" key="5">
    <source>
        <dbReference type="ARBA" id="ARBA00022989"/>
    </source>
</evidence>
<comment type="caution">
    <text evidence="9">The sequence shown here is derived from an EMBL/GenBank/DDBJ whole genome shotgun (WGS) entry which is preliminary data.</text>
</comment>
<keyword evidence="4 9" id="KW-0067">ATP-binding</keyword>
<dbReference type="GO" id="GO:0005524">
    <property type="term" value="F:ATP binding"/>
    <property type="evidence" value="ECO:0007669"/>
    <property type="project" value="UniProtKB-KW"/>
</dbReference>
<dbReference type="InterPro" id="IPR039421">
    <property type="entry name" value="Type_1_exporter"/>
</dbReference>
<keyword evidence="6 7" id="KW-0472">Membrane</keyword>
<dbReference type="Gene3D" id="1.20.1560.10">
    <property type="entry name" value="ABC transporter type 1, transmembrane domain"/>
    <property type="match status" value="1"/>
</dbReference>
<evidence type="ECO:0000259" key="8">
    <source>
        <dbReference type="PROSITE" id="PS50893"/>
    </source>
</evidence>
<dbReference type="Proteomes" id="UP001500655">
    <property type="component" value="Unassembled WGS sequence"/>
</dbReference>
<dbReference type="Pfam" id="PF00005">
    <property type="entry name" value="ABC_tran"/>
    <property type="match status" value="1"/>
</dbReference>
<name>A0ABP4VWU6_9ACTN</name>
<dbReference type="PANTHER" id="PTHR43394:SF1">
    <property type="entry name" value="ATP-BINDING CASSETTE SUB-FAMILY B MEMBER 10, MITOCHONDRIAL"/>
    <property type="match status" value="1"/>
</dbReference>
<dbReference type="SUPFAM" id="SSF90123">
    <property type="entry name" value="ABC transporter transmembrane region"/>
    <property type="match status" value="1"/>
</dbReference>
<evidence type="ECO:0000256" key="4">
    <source>
        <dbReference type="ARBA" id="ARBA00022840"/>
    </source>
</evidence>
<feature type="domain" description="ABC transporter" evidence="8">
    <location>
        <begin position="343"/>
        <end position="589"/>
    </location>
</feature>
<dbReference type="EMBL" id="BAAALS010000002">
    <property type="protein sequence ID" value="GAA1739056.1"/>
    <property type="molecule type" value="Genomic_DNA"/>
</dbReference>
<dbReference type="InterPro" id="IPR027417">
    <property type="entry name" value="P-loop_NTPase"/>
</dbReference>
<keyword evidence="2 7" id="KW-0812">Transmembrane</keyword>
<evidence type="ECO:0000313" key="10">
    <source>
        <dbReference type="Proteomes" id="UP001500655"/>
    </source>
</evidence>
<protein>
    <submittedName>
        <fullName evidence="9">ABC transporter ATP-binding protein</fullName>
    </submittedName>
</protein>
<dbReference type="PROSITE" id="PS50893">
    <property type="entry name" value="ABC_TRANSPORTER_2"/>
    <property type="match status" value="1"/>
</dbReference>
<proteinExistence type="predicted"/>
<comment type="subcellular location">
    <subcellularLocation>
        <location evidence="1">Cell membrane</location>
        <topology evidence="1">Multi-pass membrane protein</topology>
    </subcellularLocation>
</comment>
<feature type="transmembrane region" description="Helical" evidence="7">
    <location>
        <begin position="59"/>
        <end position="78"/>
    </location>
</feature>
<evidence type="ECO:0000256" key="1">
    <source>
        <dbReference type="ARBA" id="ARBA00004651"/>
    </source>
</evidence>
<dbReference type="InterPro" id="IPR003593">
    <property type="entry name" value="AAA+_ATPase"/>
</dbReference>
<evidence type="ECO:0000313" key="9">
    <source>
        <dbReference type="EMBL" id="GAA1739056.1"/>
    </source>
</evidence>
<feature type="transmembrane region" description="Helical" evidence="7">
    <location>
        <begin position="27"/>
        <end position="47"/>
    </location>
</feature>
<dbReference type="RefSeq" id="WP_344076757.1">
    <property type="nucleotide sequence ID" value="NZ_BAAALS010000002.1"/>
</dbReference>
<dbReference type="InterPro" id="IPR036640">
    <property type="entry name" value="ABC1_TM_sf"/>
</dbReference>
<accession>A0ABP4VWU6</accession>
<keyword evidence="10" id="KW-1185">Reference proteome</keyword>
<dbReference type="SUPFAM" id="SSF52540">
    <property type="entry name" value="P-loop containing nucleoside triphosphate hydrolases"/>
    <property type="match status" value="1"/>
</dbReference>
<keyword evidence="3" id="KW-0547">Nucleotide-binding</keyword>
<dbReference type="SMART" id="SM00382">
    <property type="entry name" value="AAA"/>
    <property type="match status" value="1"/>
</dbReference>
<gene>
    <name evidence="9" type="ORF">GCM10009681_07320</name>
</gene>
<sequence>MKRYVALWLKLLRLTWQLFPGQTAALLVLRLLMVGVTAATALAMRAVVNAVAEGDPAGAVRASAVTALTLGLNAYALGAEHNVLFLLVERVGLKHVRAQIDRDIAGLEGLDHLERTDFLDRVTVVRGAAWGLTYGMWNAVDTIFAALRLVVMLVLLGVVNPWLLLLLAFAAAPLWFERRGRKAIVQAELDTAERMRLQRHLFELATEARTNKEIRTAGVGPALARRQEQIWQEMAEVWLRARVRSGAWRFAGWSLFTLGFAGGMGLVAADAAGGAGSVGDVVLAIMVAVTMRESVETTVSRTATVADAGRLIEPYLWLQEYVAADRGRAKGDRAAPDRLRDGITFDHVSFTYPGRDEPALDDVSVHLPAGTVVALVGEYGSGKTTLVKLLLKFYRPDEGTIRVDGVDLAAIDTEQWRRNVSAAFQDFGRFHTAFAETIGLGDLEHLTDTQRIEAAIRSADAEELVRRLPDGLDTELGREQGGVDLSEGQWQKTALARASMRERPLLFVLDEPTASLDAPSEHAVFAGYMARARGLADRAGAIVVVVSHRFSTVAGADLILVLANGRLAETGTHEELLALDGRYAELYNIQATAYARA</sequence>
<organism evidence="9 10">
    <name type="scientific">Luedemannella helvata</name>
    <dbReference type="NCBI Taxonomy" id="349315"/>
    <lineage>
        <taxon>Bacteria</taxon>
        <taxon>Bacillati</taxon>
        <taxon>Actinomycetota</taxon>
        <taxon>Actinomycetes</taxon>
        <taxon>Micromonosporales</taxon>
        <taxon>Micromonosporaceae</taxon>
        <taxon>Luedemannella</taxon>
    </lineage>
</organism>
<evidence type="ECO:0000256" key="7">
    <source>
        <dbReference type="SAM" id="Phobius"/>
    </source>
</evidence>
<feature type="transmembrane region" description="Helical" evidence="7">
    <location>
        <begin position="250"/>
        <end position="268"/>
    </location>
</feature>
<keyword evidence="5 7" id="KW-1133">Transmembrane helix</keyword>
<dbReference type="InterPro" id="IPR003439">
    <property type="entry name" value="ABC_transporter-like_ATP-bd"/>
</dbReference>
<evidence type="ECO:0000256" key="2">
    <source>
        <dbReference type="ARBA" id="ARBA00022692"/>
    </source>
</evidence>
<dbReference type="PANTHER" id="PTHR43394">
    <property type="entry name" value="ATP-DEPENDENT PERMEASE MDL1, MITOCHONDRIAL"/>
    <property type="match status" value="1"/>
</dbReference>